<dbReference type="RefSeq" id="WP_266069363.1">
    <property type="nucleotide sequence ID" value="NZ_JAPJDA010000011.1"/>
</dbReference>
<organism evidence="1 2">
    <name type="scientific">Salinimicrobium profundisediminis</name>
    <dbReference type="NCBI Taxonomy" id="2994553"/>
    <lineage>
        <taxon>Bacteria</taxon>
        <taxon>Pseudomonadati</taxon>
        <taxon>Bacteroidota</taxon>
        <taxon>Flavobacteriia</taxon>
        <taxon>Flavobacteriales</taxon>
        <taxon>Flavobacteriaceae</taxon>
        <taxon>Salinimicrobium</taxon>
    </lineage>
</organism>
<keyword evidence="2" id="KW-1185">Reference proteome</keyword>
<name>A0A9X3CWL3_9FLAO</name>
<accession>A0A9X3CWL3</accession>
<dbReference type="Proteomes" id="UP001148482">
    <property type="component" value="Unassembled WGS sequence"/>
</dbReference>
<evidence type="ECO:0008006" key="3">
    <source>
        <dbReference type="Google" id="ProtNLM"/>
    </source>
</evidence>
<dbReference type="EMBL" id="JAPJDA010000011">
    <property type="protein sequence ID" value="MCX2838108.1"/>
    <property type="molecule type" value="Genomic_DNA"/>
</dbReference>
<protein>
    <recommendedName>
        <fullName evidence="3">Long-chain fatty acid transport protein</fullName>
    </recommendedName>
</protein>
<dbReference type="SUPFAM" id="SSF56935">
    <property type="entry name" value="Porins"/>
    <property type="match status" value="1"/>
</dbReference>
<reference evidence="1" key="1">
    <citation type="submission" date="2022-11" db="EMBL/GenBank/DDBJ databases">
        <title>Salinimicrobium profundisediminis sp. nov., isolated from deep-sea sediment of the Mariana Trench.</title>
        <authorList>
            <person name="Fu H."/>
        </authorList>
    </citation>
    <scope>NUCLEOTIDE SEQUENCE</scope>
    <source>
        <strain evidence="1">MT39</strain>
    </source>
</reference>
<evidence type="ECO:0000313" key="2">
    <source>
        <dbReference type="Proteomes" id="UP001148482"/>
    </source>
</evidence>
<comment type="caution">
    <text evidence="1">The sequence shown here is derived from an EMBL/GenBank/DDBJ whole genome shotgun (WGS) entry which is preliminary data.</text>
</comment>
<sequence length="415" mass="45667">MTKRLFIIVFILFSVITTAQERTSSPYSFYGLGLNTFKGTVENRSMGGLSIFSDSIHVNLQNPAALGRLRLTTYTVGLSGNSVEIKSGDESENASSSSLDYLAVGIPTGKFGFAFGLVPYSSVGYNIDDINQDEGIGNRYTGKGGLNRVFLAAGYQITSNINIGVDASYNFGNIQNKSILVREDVQYSSREINRSDLSGFTYKIGLDYERMLTESLQFKMGAYYTPETTLKTDNQRELATILLGVDGREITVDSRDVSEPASDFVLPSSFSIGAGVGRPHKWFLGGEFSTTEAGDYSNRAFAIEGASFEQASKYKIGGFFIPNYNSLTSYFSRIVYRGGLRMEETGLHLNGESINEFGIAFGLGLPAGRMLTNINLGFEYGQRGTTSAGLIQENFFNAMISLSLNDRWFIKRRFE</sequence>
<dbReference type="Gene3D" id="2.40.160.60">
    <property type="entry name" value="Outer membrane protein transport protein (OMPP1/FadL/TodX)"/>
    <property type="match status" value="1"/>
</dbReference>
<evidence type="ECO:0000313" key="1">
    <source>
        <dbReference type="EMBL" id="MCX2838108.1"/>
    </source>
</evidence>
<proteinExistence type="predicted"/>
<dbReference type="AlphaFoldDB" id="A0A9X3CWL3"/>
<gene>
    <name evidence="1" type="ORF">OQ279_08060</name>
</gene>